<keyword evidence="2" id="KW-0812">Transmembrane</keyword>
<feature type="transmembrane region" description="Helical" evidence="2">
    <location>
        <begin position="12"/>
        <end position="35"/>
    </location>
</feature>
<feature type="transmembrane region" description="Helical" evidence="2">
    <location>
        <begin position="99"/>
        <end position="119"/>
    </location>
</feature>
<proteinExistence type="predicted"/>
<feature type="transmembrane region" description="Helical" evidence="2">
    <location>
        <begin position="178"/>
        <end position="205"/>
    </location>
</feature>
<name>A0A6N0GXE0_ZYGCR</name>
<organism evidence="3">
    <name type="scientific">Zygnema circumcarinatum</name>
    <name type="common">Green alga</name>
    <dbReference type="NCBI Taxonomy" id="35869"/>
    <lineage>
        <taxon>Eukaryota</taxon>
        <taxon>Viridiplantae</taxon>
        <taxon>Streptophyta</taxon>
        <taxon>Zygnematophyceae</taxon>
        <taxon>Zygnematophycidae</taxon>
        <taxon>Zygnematales</taxon>
        <taxon>Zygnemataceae</taxon>
        <taxon>Zygnema</taxon>
    </lineage>
</organism>
<feature type="region of interest" description="Disordered" evidence="1">
    <location>
        <begin position="1364"/>
        <end position="1383"/>
    </location>
</feature>
<reference evidence="3" key="1">
    <citation type="journal article" date="2020" name="J. Exp. Bot.">
        <title>Zygnema circumcarinatum UTEX 1559 chloroplast and mitochondrial genomes provide insight into land plant evolution.</title>
        <authorList>
            <person name="Orton L.M."/>
            <person name="Fitzek E."/>
            <person name="Feng X."/>
            <person name="Grayburn W.S."/>
            <person name="Mower J.P."/>
            <person name="Liu K."/>
            <person name="Zhang C."/>
            <person name="Duvall M.R."/>
            <person name="Yin Y."/>
        </authorList>
    </citation>
    <scope>NUCLEOTIDE SEQUENCE</scope>
    <source>
        <strain evidence="3">UTEX 1559 mating type +</strain>
    </source>
</reference>
<evidence type="ECO:0000256" key="1">
    <source>
        <dbReference type="SAM" id="MobiDB-lite"/>
    </source>
</evidence>
<dbReference type="PANTHER" id="PTHR33163:SF40">
    <property type="entry name" value="PROTEIN TIC 214"/>
    <property type="match status" value="1"/>
</dbReference>
<feature type="transmembrane region" description="Helical" evidence="2">
    <location>
        <begin position="217"/>
        <end position="239"/>
    </location>
</feature>
<evidence type="ECO:0000313" key="3">
    <source>
        <dbReference type="EMBL" id="QKQ14631.1"/>
    </source>
</evidence>
<keyword evidence="3" id="KW-0934">Plastid</keyword>
<dbReference type="EMBL" id="MT040697">
    <property type="protein sequence ID" value="QKQ14631.1"/>
    <property type="molecule type" value="Genomic_DNA"/>
</dbReference>
<protein>
    <submittedName>
        <fullName evidence="3">Hypothetical chloroplast RF1</fullName>
    </submittedName>
</protein>
<dbReference type="GO" id="GO:0016020">
    <property type="term" value="C:membrane"/>
    <property type="evidence" value="ECO:0007669"/>
    <property type="project" value="InterPro"/>
</dbReference>
<dbReference type="InterPro" id="IPR008896">
    <property type="entry name" value="TIC214"/>
</dbReference>
<dbReference type="PANTHER" id="PTHR33163">
    <property type="entry name" value="PROTEIN TIC 214-RELATED"/>
    <property type="match status" value="1"/>
</dbReference>
<evidence type="ECO:0000256" key="2">
    <source>
        <dbReference type="SAM" id="Phobius"/>
    </source>
</evidence>
<gene>
    <name evidence="3" type="primary">ycf1</name>
</gene>
<dbReference type="Pfam" id="PF05758">
    <property type="entry name" value="Ycf1"/>
    <property type="match status" value="3"/>
</dbReference>
<keyword evidence="2" id="KW-1133">Transmembrane helix</keyword>
<accession>A0A6N0GXE0</accession>
<keyword evidence="2" id="KW-0472">Membrane</keyword>
<geneLocation type="plastid" evidence="3"/>
<feature type="transmembrane region" description="Helical" evidence="2">
    <location>
        <begin position="72"/>
        <end position="93"/>
    </location>
</feature>
<sequence>MITNFPMLFSVWRAYGLACITTAGPLILLGIYYGFLTTLPVGPSHLLTIRAFLLEGEGRESEAPGTVAKSGIVVAAISGLTVSQLAFCLSIYWPPLYILWVKPHLLTLLVLPYLLFYWFRIQEFESTGWLKTEHPIYNSRIVTTFLDSFVFQVLNPVLLPSPVMTRLMSLFFFRYSQVYWFILGTAIGWLGGQLTFVLLSWLLLLRLERDLPTIYIIIRRLVHSIFPPIIFGLCLAYLGRNRISFFMTQTGTVQIPELRPIELWPSVAFDTTLWKRPLRLAKKDALDNAQPLYNNKKRFSQYIFAVCAHEGKRRLSHTYPQSLLTFKSHLEDCLDIASLSEQTEETIYNQWTNSKQKRKEKISQIIWNKMKALDNGAPLETVIENKVASWTTAQHPVRKILDPRLSKYMRGNILSTTIESPWIKGQSSLSDSALLEFPLKLHSSNLAQNSHLREWISIKSEQIGNTIILPWQSLEHEASDGLFQLFNQLEEQNPNKTIQYTWETLLHAYKLRPKVDIETTMVPYKKIWYHLQKQSLVKLLTQIFSFGKQPVNTSQVTTLLDYYKPLPIWYAQRHYETTDISKPKARKRLKSFDFRRRLTRGSLGARRRKTLICKAFQIKPETPFLLRTEVSNQEDISIQYTISRTSQDTNLYAVQTARRFNFTWAHLLRGPALVIQSWFRRYIKQPVLIILKNIGRLLLLQKTEWSEDIADWNREVYVNCLYDGTQYSISERPKKWYVTGLQIRILFPFHLKPWHSSTVNKTALLDNHNSYLTSQSDLVKNSSILEDSSYLTVWGSETEVPFGKNKKLPSFWKPTLKAIRIVISRKLNKRIRNIRRIVQPVYKLVQTLFVTNSTIQPISLTQDVTSTEENIQLTFKANNQVDSNGNSISNKYEHKKLSQPVTTTESLPIQTVDNQVGEDSVPISSYDIPSIPRTKLNQNRLIAVATDSEWTHNHLSNETTLFDMKPIVTNNALNEHSLIGRVPMQTKNNAKHIFTVKLVSKESSISMHYKLTQLSSLRVHFQRKCIYLQQNIKIITLELFRRLQIQLRQIYNSIFALIEQLMQILTSQAISVIRTTINGIDQIIDDLSIIKIKRLTTQSSDRFYETTPTNLPTITQAYVLHKIWQTVIDTTPTLTWVKQQWTPENYLKNDFRTQLVNQGILNCKEPNQITQANWNKWLECFPQYTPASNLWSNIVPNLYRSKVGLYWKYSDNLNSQQQGENMPIHFSHIEHGSGLKYHYPLFQKVQKMFKRWKVYNLYRRYTGLVHTINVKGFSIEHLEKEIASYHDSNDFIANNVFHETEEITADEPTEWGFKRTRIGRMSPYLPLLQPNGDNSIDEIDTQYVEHLGLLSSLESYTQLNTKTNVTSSSSKTQLDKNTTSASTQMDTVSDSQLVSANLTQRTCFEPMYVSKFKSKIFKERCKHLLNAARLSLLATTSGITTDTISSLSSDMQKALSILTDDLNTHTDVNEDVLTNQDMKQDAYSKQMRNSVLFKQNPQNWRLKIIDDQILMYNVISPILRLSNRQHNQYILNLCQYLLGELSLNSFNSIIALTPEDLLRPVSSRELRVLECLDFTAEPNDYRSTPQNMSLQHIINSINLDNSVANNTTQLSDSNSISQIDPNFKTSYVIRRFLWPASRLEDLACMNRFWIGIGNQSRFSALRISMYP</sequence>